<dbReference type="PANTHER" id="PTHR20963">
    <property type="entry name" value="MULTIPLE INOSITOL POLYPHOSPHATE PHOSPHATASE-RELATED"/>
    <property type="match status" value="1"/>
</dbReference>
<dbReference type="OrthoDB" id="6509975at2759"/>
<dbReference type="GO" id="GO:0003993">
    <property type="term" value="F:acid phosphatase activity"/>
    <property type="evidence" value="ECO:0007669"/>
    <property type="project" value="TreeGrafter"/>
</dbReference>
<gene>
    <name evidence="2" type="ORF">OCU04_009885</name>
</gene>
<protein>
    <recommendedName>
        <fullName evidence="4">Phosphoglycerate mutase-like protein</fullName>
    </recommendedName>
</protein>
<sequence length="550" mass="59661">MKGLWAVSPLRILSFINHFQGFLLYNFQSSFSTSLHSTVINMRAILSTSLAEALLLSSFCQASTFLAPEQDILLPSSGVSINPLTLLGANSPYFTGPNIYGISNQVPDNCYVEQVAYNVRHGSRYPDSGAYAQWTALYAEIQAANFTSTGSLAFLKSWKPVLTNPTLQIAQESPTGYKEAYDLGYQLRTRYLGLYSYGQPFISWANLYPRVVQTAQNFVRGFLGSAASSLGMVVTINSTGSEAALFDSLSPSDLCPAFVDGNGGTEYVTWNSIYLPPIQARLESLITGNLNFSTADISIMPYLCGFESQITGKLSQWCGVFTDEELKKYEYAQDLRYYYGMGPGENLPSKMMLPYLNALVGILEQGPGINGTFTNGNIFTLPNILTAFMNDGQIAELGAVTGVWDNTTSLGDGTKIPLKYEYISSHFVSMRGTVAFERMNCAISGNATSNSFTGSAPNSYRNTNSSTTSTNATYIRILLNDVVYPVHSCQSGPGSSCLLSDYSALIKGKVDTAGDLPTRCNVTVSGAPTKVKGASFFTDLSLSWLKTVVP</sequence>
<dbReference type="CDD" id="cd07061">
    <property type="entry name" value="HP_HAP_like"/>
    <property type="match status" value="1"/>
</dbReference>
<dbReference type="InterPro" id="IPR029033">
    <property type="entry name" value="His_PPase_superfam"/>
</dbReference>
<dbReference type="GO" id="GO:0009277">
    <property type="term" value="C:fungal-type cell wall"/>
    <property type="evidence" value="ECO:0007669"/>
    <property type="project" value="TreeGrafter"/>
</dbReference>
<organism evidence="2 3">
    <name type="scientific">Sclerotinia nivalis</name>
    <dbReference type="NCBI Taxonomy" id="352851"/>
    <lineage>
        <taxon>Eukaryota</taxon>
        <taxon>Fungi</taxon>
        <taxon>Dikarya</taxon>
        <taxon>Ascomycota</taxon>
        <taxon>Pezizomycotina</taxon>
        <taxon>Leotiomycetes</taxon>
        <taxon>Helotiales</taxon>
        <taxon>Sclerotiniaceae</taxon>
        <taxon>Sclerotinia</taxon>
    </lineage>
</organism>
<dbReference type="AlphaFoldDB" id="A0A9X0ADF3"/>
<proteinExistence type="predicted"/>
<name>A0A9X0ADF3_9HELO</name>
<dbReference type="PANTHER" id="PTHR20963:SF23">
    <property type="entry name" value="3-PHYTASE"/>
    <property type="match status" value="1"/>
</dbReference>
<dbReference type="Proteomes" id="UP001152300">
    <property type="component" value="Unassembled WGS sequence"/>
</dbReference>
<keyword evidence="3" id="KW-1185">Reference proteome</keyword>
<evidence type="ECO:0000256" key="1">
    <source>
        <dbReference type="ARBA" id="ARBA00022801"/>
    </source>
</evidence>
<evidence type="ECO:0000313" key="2">
    <source>
        <dbReference type="EMBL" id="KAJ8060801.1"/>
    </source>
</evidence>
<evidence type="ECO:0008006" key="4">
    <source>
        <dbReference type="Google" id="ProtNLM"/>
    </source>
</evidence>
<dbReference type="SUPFAM" id="SSF53254">
    <property type="entry name" value="Phosphoglycerate mutase-like"/>
    <property type="match status" value="1"/>
</dbReference>
<dbReference type="InterPro" id="IPR000560">
    <property type="entry name" value="His_Pase_clade-2"/>
</dbReference>
<dbReference type="FunFam" id="3.40.50.1240:FF:000053">
    <property type="entry name" value="Histidine acid phosphatase, putative"/>
    <property type="match status" value="1"/>
</dbReference>
<dbReference type="EMBL" id="JAPEIS010000012">
    <property type="protein sequence ID" value="KAJ8060801.1"/>
    <property type="molecule type" value="Genomic_DNA"/>
</dbReference>
<dbReference type="Gene3D" id="3.40.50.1240">
    <property type="entry name" value="Phosphoglycerate mutase-like"/>
    <property type="match status" value="1"/>
</dbReference>
<keyword evidence="1" id="KW-0378">Hydrolase</keyword>
<comment type="caution">
    <text evidence="2">The sequence shown here is derived from an EMBL/GenBank/DDBJ whole genome shotgun (WGS) entry which is preliminary data.</text>
</comment>
<accession>A0A9X0ADF3</accession>
<reference evidence="2" key="1">
    <citation type="submission" date="2022-11" db="EMBL/GenBank/DDBJ databases">
        <title>Genome Resource of Sclerotinia nivalis Strain SnTB1, a Plant Pathogen Isolated from American Ginseng.</title>
        <authorList>
            <person name="Fan S."/>
        </authorList>
    </citation>
    <scope>NUCLEOTIDE SEQUENCE</scope>
    <source>
        <strain evidence="2">SnTB1</strain>
    </source>
</reference>
<evidence type="ECO:0000313" key="3">
    <source>
        <dbReference type="Proteomes" id="UP001152300"/>
    </source>
</evidence>
<dbReference type="Pfam" id="PF00328">
    <property type="entry name" value="His_Phos_2"/>
    <property type="match status" value="1"/>
</dbReference>